<name>A0ABW5M3N5_9BACT</name>
<keyword evidence="1" id="KW-0560">Oxidoreductase</keyword>
<evidence type="ECO:0000313" key="4">
    <source>
        <dbReference type="Proteomes" id="UP001597469"/>
    </source>
</evidence>
<organism evidence="3 4">
    <name type="scientific">Spirosoma soli</name>
    <dbReference type="NCBI Taxonomy" id="1770529"/>
    <lineage>
        <taxon>Bacteria</taxon>
        <taxon>Pseudomonadati</taxon>
        <taxon>Bacteroidota</taxon>
        <taxon>Cytophagia</taxon>
        <taxon>Cytophagales</taxon>
        <taxon>Cytophagaceae</taxon>
        <taxon>Spirosoma</taxon>
    </lineage>
</organism>
<feature type="domain" description="NADP-dependent oxidoreductase" evidence="2">
    <location>
        <begin position="15"/>
        <end position="319"/>
    </location>
</feature>
<dbReference type="Proteomes" id="UP001597469">
    <property type="component" value="Unassembled WGS sequence"/>
</dbReference>
<dbReference type="PANTHER" id="PTHR43364">
    <property type="entry name" value="NADH-SPECIFIC METHYLGLYOXAL REDUCTASE-RELATED"/>
    <property type="match status" value="1"/>
</dbReference>
<dbReference type="Gene3D" id="3.20.20.100">
    <property type="entry name" value="NADP-dependent oxidoreductase domain"/>
    <property type="match status" value="1"/>
</dbReference>
<gene>
    <name evidence="3" type="ORF">ACFSUS_13430</name>
</gene>
<evidence type="ECO:0000259" key="2">
    <source>
        <dbReference type="Pfam" id="PF00248"/>
    </source>
</evidence>
<dbReference type="Pfam" id="PF00248">
    <property type="entry name" value="Aldo_ket_red"/>
    <property type="match status" value="1"/>
</dbReference>
<proteinExistence type="predicted"/>
<accession>A0ABW5M3N5</accession>
<evidence type="ECO:0000256" key="1">
    <source>
        <dbReference type="ARBA" id="ARBA00023002"/>
    </source>
</evidence>
<dbReference type="PANTHER" id="PTHR43364:SF4">
    <property type="entry name" value="NAD(P)-LINKED OXIDOREDUCTASE SUPERFAMILY PROTEIN"/>
    <property type="match status" value="1"/>
</dbReference>
<protein>
    <submittedName>
        <fullName evidence="3">Aldo/keto reductase</fullName>
    </submittedName>
</protein>
<dbReference type="RefSeq" id="WP_381523360.1">
    <property type="nucleotide sequence ID" value="NZ_JBHULN010000007.1"/>
</dbReference>
<dbReference type="InterPro" id="IPR050523">
    <property type="entry name" value="AKR_Detox_Biosynth"/>
</dbReference>
<dbReference type="CDD" id="cd19091">
    <property type="entry name" value="AKR_PsAKR"/>
    <property type="match status" value="1"/>
</dbReference>
<dbReference type="InterPro" id="IPR023210">
    <property type="entry name" value="NADP_OxRdtase_dom"/>
</dbReference>
<reference evidence="4" key="1">
    <citation type="journal article" date="2019" name="Int. J. Syst. Evol. Microbiol.">
        <title>The Global Catalogue of Microorganisms (GCM) 10K type strain sequencing project: providing services to taxonomists for standard genome sequencing and annotation.</title>
        <authorList>
            <consortium name="The Broad Institute Genomics Platform"/>
            <consortium name="The Broad Institute Genome Sequencing Center for Infectious Disease"/>
            <person name="Wu L."/>
            <person name="Ma J."/>
        </authorList>
    </citation>
    <scope>NUCLEOTIDE SEQUENCE [LARGE SCALE GENOMIC DNA]</scope>
    <source>
        <strain evidence="4">KCTC 42805</strain>
    </source>
</reference>
<dbReference type="SUPFAM" id="SSF51430">
    <property type="entry name" value="NAD(P)-linked oxidoreductase"/>
    <property type="match status" value="1"/>
</dbReference>
<dbReference type="InterPro" id="IPR036812">
    <property type="entry name" value="NAD(P)_OxRdtase_dom_sf"/>
</dbReference>
<dbReference type="EMBL" id="JBHULN010000007">
    <property type="protein sequence ID" value="MFD2571640.1"/>
    <property type="molecule type" value="Genomic_DNA"/>
</dbReference>
<comment type="caution">
    <text evidence="3">The sequence shown here is derived from an EMBL/GenBank/DDBJ whole genome shotgun (WGS) entry which is preliminary data.</text>
</comment>
<keyword evidence="4" id="KW-1185">Reference proteome</keyword>
<sequence>MNYNPLGNTGVLVSELCLGTMTFGGEGYWKAMGQLQQDAVNDIVKTALDNGINFIDTANVYSFGQSETLLGQSLKTLGLPRNELIIATKVRGRMGEGKNQVGLGRWQIMQQLEGSLKRLQVDHVDLYQIHGFDPLTPLEETMRGLEDVVRSGKVRYIGCSNLAAWQVMKANGIAEKNGWTKFVSTQNYYSIAGRDLENEIVPMVQDQQMGILPWSPLAGGFLSGKYTRDNKPADDSRRLAFDFPPVNQEKAYDIIDAMQSIAEAHGVSVARIALAWVLAKSGVTSVIIGAKNTDQLMDNIKATEVSLTTEQLADLDAVSAIPKPYPQWMIERQSNDRLGTSNFSPNQSAVTAK</sequence>
<evidence type="ECO:0000313" key="3">
    <source>
        <dbReference type="EMBL" id="MFD2571640.1"/>
    </source>
</evidence>